<evidence type="ECO:0000256" key="2">
    <source>
        <dbReference type="ARBA" id="ARBA00008220"/>
    </source>
</evidence>
<dbReference type="Gene3D" id="1.20.1740.10">
    <property type="entry name" value="Amino acid/polyamine transporter I"/>
    <property type="match status" value="1"/>
</dbReference>
<feature type="transmembrane region" description="Helical" evidence="9">
    <location>
        <begin position="229"/>
        <end position="252"/>
    </location>
</feature>
<dbReference type="PANTHER" id="PTHR42770">
    <property type="entry name" value="AMINO ACID TRANSPORTER-RELATED"/>
    <property type="match status" value="1"/>
</dbReference>
<keyword evidence="4" id="KW-1003">Cell membrane</keyword>
<dbReference type="PIRSF" id="PIRSF006060">
    <property type="entry name" value="AA_transporter"/>
    <property type="match status" value="1"/>
</dbReference>
<reference evidence="10 11" key="1">
    <citation type="submission" date="2020-02" db="EMBL/GenBank/DDBJ databases">
        <authorList>
            <person name="Babadi Z.K."/>
            <person name="Risdian C."/>
            <person name="Ebrahimipour G.H."/>
            <person name="Wink J."/>
        </authorList>
    </citation>
    <scope>NUCLEOTIDE SEQUENCE [LARGE SCALE GENOMIC DNA]</scope>
    <source>
        <strain evidence="10 11">ZKHCc1 1396</strain>
    </source>
</reference>
<feature type="transmembrane region" description="Helical" evidence="9">
    <location>
        <begin position="409"/>
        <end position="427"/>
    </location>
</feature>
<feature type="transmembrane region" description="Helical" evidence="9">
    <location>
        <begin position="54"/>
        <end position="76"/>
    </location>
</feature>
<accession>A0ABR9PIY2</accession>
<comment type="function">
    <text evidence="8">Major component of the acid-resistance (AR) system allowing enteric pathogens to survive the acidic environment in the stomach. Exchanges extracellular arginine for its intracellular decarboxylation product agmatine (Agm) thereby expelling intracellular protons. Probably undergoes several conformational states in order to translocate the substrate across the membrane; keeps the substrate accessible to only 1 side of the membrane at a time by opening and closing 3 membrane-internal gates.</text>
</comment>
<dbReference type="Pfam" id="PF13520">
    <property type="entry name" value="AA_permease_2"/>
    <property type="match status" value="1"/>
</dbReference>
<evidence type="ECO:0000256" key="7">
    <source>
        <dbReference type="ARBA" id="ARBA00023136"/>
    </source>
</evidence>
<keyword evidence="7 9" id="KW-0472">Membrane</keyword>
<feature type="transmembrane region" description="Helical" evidence="9">
    <location>
        <begin position="21"/>
        <end position="42"/>
    </location>
</feature>
<evidence type="ECO:0000256" key="1">
    <source>
        <dbReference type="ARBA" id="ARBA00004651"/>
    </source>
</evidence>
<dbReference type="InterPro" id="IPR002293">
    <property type="entry name" value="AA/rel_permease1"/>
</dbReference>
<dbReference type="EMBL" id="JAAIYO010000001">
    <property type="protein sequence ID" value="MBE4747903.1"/>
    <property type="molecule type" value="Genomic_DNA"/>
</dbReference>
<keyword evidence="11" id="KW-1185">Reference proteome</keyword>
<dbReference type="Proteomes" id="UP001516472">
    <property type="component" value="Unassembled WGS sequence"/>
</dbReference>
<evidence type="ECO:0000313" key="10">
    <source>
        <dbReference type="EMBL" id="MBE4747903.1"/>
    </source>
</evidence>
<comment type="similarity">
    <text evidence="2">Belongs to the amino acid-polyamine-organocation (APC) superfamily. Basic amino acid/polyamine antiporter (APA) (TC 2.A.3.2) family.</text>
</comment>
<gene>
    <name evidence="10" type="ORF">G4177_06880</name>
</gene>
<name>A0ABR9PIY2_9BACT</name>
<evidence type="ECO:0000256" key="8">
    <source>
        <dbReference type="ARBA" id="ARBA00045636"/>
    </source>
</evidence>
<organism evidence="10 11">
    <name type="scientific">Corallococcus soli</name>
    <dbReference type="NCBI Taxonomy" id="2710757"/>
    <lineage>
        <taxon>Bacteria</taxon>
        <taxon>Pseudomonadati</taxon>
        <taxon>Myxococcota</taxon>
        <taxon>Myxococcia</taxon>
        <taxon>Myxococcales</taxon>
        <taxon>Cystobacterineae</taxon>
        <taxon>Myxococcaceae</taxon>
        <taxon>Corallococcus</taxon>
    </lineage>
</organism>
<evidence type="ECO:0000256" key="5">
    <source>
        <dbReference type="ARBA" id="ARBA00022692"/>
    </source>
</evidence>
<comment type="subcellular location">
    <subcellularLocation>
        <location evidence="1">Cell membrane</location>
        <topology evidence="1">Multi-pass membrane protein</topology>
    </subcellularLocation>
</comment>
<feature type="transmembrane region" description="Helical" evidence="9">
    <location>
        <begin position="103"/>
        <end position="125"/>
    </location>
</feature>
<keyword evidence="6 9" id="KW-1133">Transmembrane helix</keyword>
<feature type="transmembrane region" description="Helical" evidence="9">
    <location>
        <begin position="198"/>
        <end position="217"/>
    </location>
</feature>
<proteinExistence type="inferred from homology"/>
<protein>
    <recommendedName>
        <fullName evidence="3">Arginine/agmatine antiporter</fullName>
    </recommendedName>
</protein>
<evidence type="ECO:0000256" key="9">
    <source>
        <dbReference type="SAM" id="Phobius"/>
    </source>
</evidence>
<dbReference type="InterPro" id="IPR050367">
    <property type="entry name" value="APC_superfamily"/>
</dbReference>
<evidence type="ECO:0000256" key="3">
    <source>
        <dbReference type="ARBA" id="ARBA00021069"/>
    </source>
</evidence>
<feature type="transmembrane region" description="Helical" evidence="9">
    <location>
        <begin position="383"/>
        <end position="403"/>
    </location>
</feature>
<comment type="caution">
    <text evidence="10">The sequence shown here is derived from an EMBL/GenBank/DDBJ whole genome shotgun (WGS) entry which is preliminary data.</text>
</comment>
<feature type="transmembrane region" description="Helical" evidence="9">
    <location>
        <begin position="160"/>
        <end position="186"/>
    </location>
</feature>
<feature type="transmembrane region" description="Helical" evidence="9">
    <location>
        <begin position="272"/>
        <end position="292"/>
    </location>
</feature>
<feature type="transmembrane region" description="Helical" evidence="9">
    <location>
        <begin position="131"/>
        <end position="153"/>
    </location>
</feature>
<sequence length="438" mass="45096">MTTETHSPPQEPGMRRAVSRWEIVGFSINDVIGSGVYLLPAAAAANLGSASTGAVMLAGLAVLLLVLCFAEAASYFDKPGSAYLYTREAFGERVGFQVGWMTWLARVSSVASLSVGFSRALGFLWPTANSGLGQGLAIAVPLLALTAINVVGVKGGARTAVFLAVTKTVPLLVFIAVGLFSVSVPLATSVAPREGGNLGSAVLLLLFAYAGFENTAAPAGEFKNPRRDVPFALIVQIGVVTLIYTAVQWVALGTLPGVADAQTPLANAASRFLGGWGGLLMTVGGVLSILGTNSNTVLAGPRYLYALAQDGFGPAALATLHPRYRTPTVAILTQTAIALPLAFSGSFEVLATLSVVARLATYFGTALAVPVLRRKLQAPANAFRIPGGPVIPLAAAALCVVFALSAERANLVAGAVALAVGFVLYRFQRKPDGKAALG</sequence>
<evidence type="ECO:0000313" key="11">
    <source>
        <dbReference type="Proteomes" id="UP001516472"/>
    </source>
</evidence>
<keyword evidence="5 9" id="KW-0812">Transmembrane</keyword>
<evidence type="ECO:0000256" key="6">
    <source>
        <dbReference type="ARBA" id="ARBA00022989"/>
    </source>
</evidence>
<dbReference type="PANTHER" id="PTHR42770:SF18">
    <property type="entry name" value="ARGININE_AGMATINE ANTIPORTER"/>
    <property type="match status" value="1"/>
</dbReference>
<evidence type="ECO:0000256" key="4">
    <source>
        <dbReference type="ARBA" id="ARBA00022475"/>
    </source>
</evidence>